<dbReference type="InterPro" id="IPR013491">
    <property type="entry name" value="Tape_meas_N"/>
</dbReference>
<evidence type="ECO:0000259" key="1">
    <source>
        <dbReference type="Pfam" id="PF20155"/>
    </source>
</evidence>
<reference evidence="2 3" key="1">
    <citation type="submission" date="2014-01" db="EMBL/GenBank/DDBJ databases">
        <title>Genome sequence determination for a cystic fibrosis isolate, Inquilinus limosus.</title>
        <authorList>
            <person name="Pino M."/>
            <person name="Di Conza J."/>
            <person name="Gutkind G."/>
        </authorList>
    </citation>
    <scope>NUCLEOTIDE SEQUENCE [LARGE SCALE GENOMIC DNA]</scope>
    <source>
        <strain evidence="2 3">MP06</strain>
    </source>
</reference>
<feature type="domain" description="Tape measure protein N-terminal" evidence="1">
    <location>
        <begin position="64"/>
        <end position="253"/>
    </location>
</feature>
<dbReference type="NCBIfam" id="TIGR02675">
    <property type="entry name" value="tape_meas_nterm"/>
    <property type="match status" value="1"/>
</dbReference>
<sequence>MAAQATSGAAGVRQLGAAAQQTTGEVAGLERQAANSNSAVSGLTGSLGGLRGMLAALGIGITVQQLTDMADGWTIVSNRLRLVAANENDVTRLRLAVFGLAQDTRSALGSTAELFAGISRAAATLKVSEGSILAVTRTINQGFRVSGGSQASADAAVTQLLQGLSSGVLRGEEFNSVMEQAPRLAQALADALGKSRGELRALAEQGQLTAETVVKALLSQAEAIDAEYQRMQATIGEGWTVLLNGAERWVGQAATATGAAALLANTFVGLGDNFGLVGAVVTGLAAVALVRLATAMRGRIADAGAARAAVIAQGQAEAAATQAAYQQAAAELAAARAALQRRAAIGASTAALAQLRVAELAAAEAAAANTAAVNANAAAQARASVAARARVLASGAVGALGGVPGIAATAAVVGVTLLAGAQDAGERSAQSYSRAMELAARSIGFVPKAAEAASGAVKQLGANMLASTQAAARRSAQDATAAIDTIQRRISGAAGRATASAGGSLLDGLFGNNAGVEFTRLAGEIERSTPRTVAELDGLIDRLNGMREQAQALGAGGVVTRIDVFTKALLDQRAALAEEEGRLSNANAVLAETDRRQQAAARSAQTYTEALREQRDLMNRATGNNPAVARGI</sequence>
<proteinExistence type="predicted"/>
<dbReference type="Pfam" id="PF20155">
    <property type="entry name" value="TMP_3"/>
    <property type="match status" value="1"/>
</dbReference>
<dbReference type="AlphaFoldDB" id="A0A0A0CXY4"/>
<accession>A0A0A0CXY4</accession>
<name>A0A0A0CXY4_9PROT</name>
<protein>
    <recommendedName>
        <fullName evidence="1">Tape measure protein N-terminal domain-containing protein</fullName>
    </recommendedName>
</protein>
<organism evidence="2 3">
    <name type="scientific">Inquilinus limosus MP06</name>
    <dbReference type="NCBI Taxonomy" id="1398085"/>
    <lineage>
        <taxon>Bacteria</taxon>
        <taxon>Pseudomonadati</taxon>
        <taxon>Pseudomonadota</taxon>
        <taxon>Alphaproteobacteria</taxon>
        <taxon>Rhodospirillales</taxon>
        <taxon>Rhodospirillaceae</taxon>
        <taxon>Inquilinus</taxon>
    </lineage>
</organism>
<dbReference type="EMBL" id="JANX01000840">
    <property type="protein sequence ID" value="KGM30438.1"/>
    <property type="molecule type" value="Genomic_DNA"/>
</dbReference>
<comment type="caution">
    <text evidence="2">The sequence shown here is derived from an EMBL/GenBank/DDBJ whole genome shotgun (WGS) entry which is preliminary data.</text>
</comment>
<gene>
    <name evidence="2" type="ORF">P409_33015</name>
</gene>
<dbReference type="Proteomes" id="UP000029995">
    <property type="component" value="Unassembled WGS sequence"/>
</dbReference>
<feature type="non-terminal residue" evidence="2">
    <location>
        <position position="632"/>
    </location>
</feature>
<evidence type="ECO:0000313" key="2">
    <source>
        <dbReference type="EMBL" id="KGM30438.1"/>
    </source>
</evidence>
<evidence type="ECO:0000313" key="3">
    <source>
        <dbReference type="Proteomes" id="UP000029995"/>
    </source>
</evidence>